<dbReference type="EMBL" id="FOZP01000002">
    <property type="protein sequence ID" value="SFS42323.1"/>
    <property type="molecule type" value="Genomic_DNA"/>
</dbReference>
<keyword evidence="4" id="KW-0676">Redox-active center</keyword>
<dbReference type="STRING" id="593133.SAMN04488006_1258"/>
<dbReference type="Pfam" id="PF08534">
    <property type="entry name" value="Redoxin"/>
    <property type="match status" value="1"/>
</dbReference>
<accession>A0A1I6PQ25</accession>
<keyword evidence="3" id="KW-1015">Disulfide bond</keyword>
<dbReference type="GO" id="GO:0017004">
    <property type="term" value="P:cytochrome complex assembly"/>
    <property type="evidence" value="ECO:0007669"/>
    <property type="project" value="UniProtKB-KW"/>
</dbReference>
<dbReference type="InterPro" id="IPR013740">
    <property type="entry name" value="Redoxin"/>
</dbReference>
<evidence type="ECO:0000313" key="7">
    <source>
        <dbReference type="Proteomes" id="UP000199312"/>
    </source>
</evidence>
<evidence type="ECO:0000313" key="6">
    <source>
        <dbReference type="EMBL" id="SFS42323.1"/>
    </source>
</evidence>
<dbReference type="RefSeq" id="WP_090223816.1">
    <property type="nucleotide sequence ID" value="NZ_FOZP01000002.1"/>
</dbReference>
<evidence type="ECO:0000256" key="3">
    <source>
        <dbReference type="ARBA" id="ARBA00023157"/>
    </source>
</evidence>
<reference evidence="7" key="1">
    <citation type="submission" date="2016-10" db="EMBL/GenBank/DDBJ databases">
        <authorList>
            <person name="Varghese N."/>
            <person name="Submissions S."/>
        </authorList>
    </citation>
    <scope>NUCLEOTIDE SEQUENCE [LARGE SCALE GENOMIC DNA]</scope>
    <source>
        <strain evidence="7">DSM 24450</strain>
    </source>
</reference>
<evidence type="ECO:0000259" key="5">
    <source>
        <dbReference type="PROSITE" id="PS51352"/>
    </source>
</evidence>
<dbReference type="PROSITE" id="PS51257">
    <property type="entry name" value="PROKAR_LIPOPROTEIN"/>
    <property type="match status" value="1"/>
</dbReference>
<comment type="subcellular location">
    <subcellularLocation>
        <location evidence="1">Cell envelope</location>
    </subcellularLocation>
</comment>
<keyword evidence="6" id="KW-0413">Isomerase</keyword>
<dbReference type="CDD" id="cd02966">
    <property type="entry name" value="TlpA_like_family"/>
    <property type="match status" value="1"/>
</dbReference>
<evidence type="ECO:0000256" key="1">
    <source>
        <dbReference type="ARBA" id="ARBA00004196"/>
    </source>
</evidence>
<dbReference type="Gene3D" id="3.40.30.10">
    <property type="entry name" value="Glutaredoxin"/>
    <property type="match status" value="1"/>
</dbReference>
<evidence type="ECO:0000256" key="4">
    <source>
        <dbReference type="ARBA" id="ARBA00023284"/>
    </source>
</evidence>
<dbReference type="GO" id="GO:0030313">
    <property type="term" value="C:cell envelope"/>
    <property type="evidence" value="ECO:0007669"/>
    <property type="project" value="UniProtKB-SubCell"/>
</dbReference>
<proteinExistence type="predicted"/>
<dbReference type="PROSITE" id="PS51352">
    <property type="entry name" value="THIOREDOXIN_2"/>
    <property type="match status" value="1"/>
</dbReference>
<organism evidence="6 7">
    <name type="scientific">Lutibacter maritimus</name>
    <dbReference type="NCBI Taxonomy" id="593133"/>
    <lineage>
        <taxon>Bacteria</taxon>
        <taxon>Pseudomonadati</taxon>
        <taxon>Bacteroidota</taxon>
        <taxon>Flavobacteriia</taxon>
        <taxon>Flavobacteriales</taxon>
        <taxon>Flavobacteriaceae</taxon>
        <taxon>Lutibacter</taxon>
    </lineage>
</organism>
<protein>
    <submittedName>
        <fullName evidence="6">Thiol-disulfide isomerase or thioredoxin</fullName>
    </submittedName>
</protein>
<dbReference type="SUPFAM" id="SSF52833">
    <property type="entry name" value="Thioredoxin-like"/>
    <property type="match status" value="1"/>
</dbReference>
<dbReference type="OrthoDB" id="743079at2"/>
<dbReference type="InterPro" id="IPR036249">
    <property type="entry name" value="Thioredoxin-like_sf"/>
</dbReference>
<gene>
    <name evidence="6" type="ORF">SAMN04488006_1258</name>
</gene>
<keyword evidence="2" id="KW-0201">Cytochrome c-type biogenesis</keyword>
<feature type="domain" description="Thioredoxin" evidence="5">
    <location>
        <begin position="193"/>
        <end position="337"/>
    </location>
</feature>
<evidence type="ECO:0000256" key="2">
    <source>
        <dbReference type="ARBA" id="ARBA00022748"/>
    </source>
</evidence>
<dbReference type="PANTHER" id="PTHR42852:SF6">
    <property type="entry name" value="THIOL:DISULFIDE INTERCHANGE PROTEIN DSBE"/>
    <property type="match status" value="1"/>
</dbReference>
<dbReference type="GO" id="GO:0016853">
    <property type="term" value="F:isomerase activity"/>
    <property type="evidence" value="ECO:0007669"/>
    <property type="project" value="UniProtKB-KW"/>
</dbReference>
<dbReference type="Proteomes" id="UP000199312">
    <property type="component" value="Unassembled WGS sequence"/>
</dbReference>
<name>A0A1I6PQ25_9FLAO</name>
<dbReference type="PANTHER" id="PTHR42852">
    <property type="entry name" value="THIOL:DISULFIDE INTERCHANGE PROTEIN DSBE"/>
    <property type="match status" value="1"/>
</dbReference>
<keyword evidence="7" id="KW-1185">Reference proteome</keyword>
<dbReference type="InterPro" id="IPR013766">
    <property type="entry name" value="Thioredoxin_domain"/>
</dbReference>
<dbReference type="AlphaFoldDB" id="A0A1I6PQ25"/>
<dbReference type="InterPro" id="IPR050553">
    <property type="entry name" value="Thioredoxin_ResA/DsbE_sf"/>
</dbReference>
<sequence>MKKLIYFLSIVLLVASCKKEEPKDYVTLSGKIIDQNSDSLVVRSRDYSKTIKVNADGTFSDTLKVATGIYNFFDGAESTSIYLKNGFDLVISLDTKQFDESVSFTGEGADVNNYLAAKALMQEDVFENDTLFTLEKAVFDQKIGEIKENFNALLTNTQNLDSLFIANEMKGIEGFTKYVANSYEEQQYLNTVLAKGNVSPKFTDLENFKGGTTSLDDLKGKYVYVDVWATWCGPCKREIPFLKEVEKAYHGKNIEFVSISIDQAKDHEAWKQMVAEKELGGIQLFAENDWKSQFVTDYKINGIPRFILIDPQGNIVTPDAPRPSSDDLKALFDELKI</sequence>